<evidence type="ECO:0000256" key="1">
    <source>
        <dbReference type="SAM" id="Phobius"/>
    </source>
</evidence>
<feature type="transmembrane region" description="Helical" evidence="1">
    <location>
        <begin position="83"/>
        <end position="102"/>
    </location>
</feature>
<dbReference type="EMBL" id="CP165735">
    <property type="protein sequence ID" value="XDV71559.1"/>
    <property type="molecule type" value="Genomic_DNA"/>
</dbReference>
<feature type="transmembrane region" description="Helical" evidence="1">
    <location>
        <begin position="488"/>
        <end position="505"/>
    </location>
</feature>
<evidence type="ECO:0000313" key="2">
    <source>
        <dbReference type="EMBL" id="XDV71559.1"/>
    </source>
</evidence>
<reference evidence="2" key="1">
    <citation type="submission" date="2024-07" db="EMBL/GenBank/DDBJ databases">
        <authorList>
            <person name="Li J."/>
            <person name="Wei H."/>
            <person name="Ma J."/>
        </authorList>
    </citation>
    <scope>NUCLEOTIDE SEQUENCE</scope>
    <source>
        <strain evidence="2">AMU7</strain>
    </source>
</reference>
<organism evidence="2">
    <name type="scientific">Paenarthrobacter sp. AMU7</name>
    <dbReference type="NCBI Taxonomy" id="3162492"/>
    <lineage>
        <taxon>Bacteria</taxon>
        <taxon>Bacillati</taxon>
        <taxon>Actinomycetota</taxon>
        <taxon>Actinomycetes</taxon>
        <taxon>Micrococcales</taxon>
        <taxon>Micrococcaceae</taxon>
        <taxon>Paenarthrobacter</taxon>
    </lineage>
</organism>
<feature type="transmembrane region" description="Helical" evidence="1">
    <location>
        <begin position="463"/>
        <end position="482"/>
    </location>
</feature>
<accession>A0AB39YQG0</accession>
<feature type="transmembrane region" description="Helical" evidence="1">
    <location>
        <begin position="221"/>
        <end position="238"/>
    </location>
</feature>
<keyword evidence="1" id="KW-1133">Transmembrane helix</keyword>
<feature type="transmembrane region" description="Helical" evidence="1">
    <location>
        <begin position="413"/>
        <end position="433"/>
    </location>
</feature>
<sequence length="510" mass="53731">MITLEPSGRNRELAADIVRFTRKSARRYKRSRISWSDRFVDAYSWGLGIGVSLTIAASFVLALRNEIADRASTTGSVIGEQWLVLPEPVLWTSVTFAVLLSISNLARKFGPMAVSGAESTWWLTLPVDRRPMVLPPFLGKVALTAAGSAIIYLPFSMVIAIDRAPVEHVFAALTFGGAGAIAVVLAAVQQLGLLGPRLGKATTAAATLGCSFLPALSWSPWPTALVGLAAVGLLALVVPRSGRVRGEELARGGAVAGHAGASLFMMDANEVLRALSGGRQRVDGGRAARFYARHTHGPLRALIRADAVAFFRLNPPLMPPLLWLVACIAMLSVEGGLPEFVQLAVIVIAGCATASGMGTVARKTALVPELDAMLPLHPALVRTSRALMPCLAMSLWMAVLSGLLVLLGAADPWLILVGALAGVGMGAGTLRAATRTPPDWTAPPVETPFGPVPRAQLGSLLRGLDVTILATIPLLVALYLGYVPSTVLMVQAVFSSGIFLVVVMSRPKRT</sequence>
<dbReference type="Pfam" id="PF19814">
    <property type="entry name" value="DUF6297"/>
    <property type="match status" value="1"/>
</dbReference>
<dbReference type="InterPro" id="IPR046264">
    <property type="entry name" value="DUF6297"/>
</dbReference>
<dbReference type="RefSeq" id="WP_369745568.1">
    <property type="nucleotide sequence ID" value="NZ_CP165735.1"/>
</dbReference>
<feature type="transmembrane region" description="Helical" evidence="1">
    <location>
        <begin position="141"/>
        <end position="161"/>
    </location>
</feature>
<proteinExistence type="predicted"/>
<protein>
    <submittedName>
        <fullName evidence="2">DUF6297 family protein</fullName>
    </submittedName>
</protein>
<feature type="transmembrane region" description="Helical" evidence="1">
    <location>
        <begin position="343"/>
        <end position="365"/>
    </location>
</feature>
<name>A0AB39YQG0_9MICC</name>
<dbReference type="AlphaFoldDB" id="A0AB39YQG0"/>
<feature type="transmembrane region" description="Helical" evidence="1">
    <location>
        <begin position="386"/>
        <end position="407"/>
    </location>
</feature>
<feature type="transmembrane region" description="Helical" evidence="1">
    <location>
        <begin position="42"/>
        <end position="63"/>
    </location>
</feature>
<gene>
    <name evidence="2" type="ORF">ABQM86_21825</name>
</gene>
<keyword evidence="1" id="KW-0472">Membrane</keyword>
<keyword evidence="1" id="KW-0812">Transmembrane</keyword>
<feature type="transmembrane region" description="Helical" evidence="1">
    <location>
        <begin position="168"/>
        <end position="188"/>
    </location>
</feature>